<protein>
    <submittedName>
        <fullName evidence="1">Uncharacterized protein</fullName>
    </submittedName>
</protein>
<keyword evidence="2" id="KW-1185">Reference proteome</keyword>
<evidence type="ECO:0000313" key="2">
    <source>
        <dbReference type="Proteomes" id="UP000287416"/>
    </source>
</evidence>
<proteinExistence type="predicted"/>
<organism evidence="1 2">
    <name type="scientific">Acinetobacter phage AbTZA1</name>
    <dbReference type="NCBI Taxonomy" id="2500827"/>
    <lineage>
        <taxon>Viruses</taxon>
        <taxon>Duplodnaviria</taxon>
        <taxon>Heunggongvirae</taxon>
        <taxon>Uroviricota</taxon>
        <taxon>Caudoviricetes</taxon>
        <taxon>Pantevenvirales</taxon>
        <taxon>Straboviridae</taxon>
        <taxon>Twarogvirinae</taxon>
        <taxon>Hadassahvirus</taxon>
        <taxon>Hadassahvirus azbtza1</taxon>
    </lineage>
</organism>
<name>A0A3Q9R7D0_9CAUD</name>
<dbReference type="GeneID" id="55811436"/>
<dbReference type="Proteomes" id="UP000287416">
    <property type="component" value="Segment"/>
</dbReference>
<dbReference type="EMBL" id="MK278860">
    <property type="protein sequence ID" value="AZU98647.1"/>
    <property type="molecule type" value="Genomic_DNA"/>
</dbReference>
<dbReference type="RefSeq" id="YP_009882140.1">
    <property type="nucleotide sequence ID" value="NC_049445.1"/>
</dbReference>
<reference evidence="1 2" key="1">
    <citation type="submission" date="2018-12" db="EMBL/GenBank/DDBJ databases">
        <title>Successful treatment of antibiotic resistant microbial bone infection with bacteriophages.</title>
        <authorList>
            <person name="Nir-Paz R."/>
            <person name="Gelman D."/>
            <person name="Khouri A."/>
            <person name="Sisson B.M."/>
            <person name="Fackler J."/>
            <person name="Oren S.A."/>
            <person name="Khalifa L."/>
            <person name="Rimon A."/>
            <person name="Glazer S.C."/>
            <person name="Moses A.E."/>
            <person name="Yoram W."/>
            <person name="Schooley R.T."/>
            <person name="Hazan R."/>
        </authorList>
    </citation>
    <scope>NUCLEOTIDE SEQUENCE [LARGE SCALE GENOMIC DNA]</scope>
</reference>
<dbReference type="KEGG" id="vg:55811436"/>
<evidence type="ECO:0000313" key="1">
    <source>
        <dbReference type="EMBL" id="AZU98647.1"/>
    </source>
</evidence>
<sequence length="147" mass="17483">MQTLAEIKQELEQEKAEQFGNLEQRAIESDPLWLLDENGEPIPERVESTAKMIIRRQICQVLRKQKSTAEELKFYREFFKQTIYGVPVELPINNQYLINLQKSDALRILLKEGFVKMKRRRGRTISRSRFNFGWKPCGTYQTYLVIR</sequence>
<accession>A0A3Q9R7D0</accession>